<dbReference type="GO" id="GO:0005829">
    <property type="term" value="C:cytosol"/>
    <property type="evidence" value="ECO:0007669"/>
    <property type="project" value="TreeGrafter"/>
</dbReference>
<dbReference type="GO" id="GO:0006354">
    <property type="term" value="P:DNA-templated transcription elongation"/>
    <property type="evidence" value="ECO:0007669"/>
    <property type="project" value="UniProtKB-UniRule"/>
</dbReference>
<evidence type="ECO:0000256" key="1">
    <source>
        <dbReference type="ARBA" id="ARBA00022472"/>
    </source>
</evidence>
<keyword evidence="11" id="KW-1185">Reference proteome</keyword>
<keyword evidence="3 5" id="KW-0805">Transcription regulation</keyword>
<evidence type="ECO:0000313" key="11">
    <source>
        <dbReference type="Proteomes" id="UP001144204"/>
    </source>
</evidence>
<dbReference type="PRINTS" id="PR00338">
    <property type="entry name" value="NUSGTNSCPFCT"/>
</dbReference>
<dbReference type="Pfam" id="PF00467">
    <property type="entry name" value="KOW"/>
    <property type="match status" value="1"/>
</dbReference>
<dbReference type="GO" id="GO:0031564">
    <property type="term" value="P:transcription antitermination"/>
    <property type="evidence" value="ECO:0007669"/>
    <property type="project" value="UniProtKB-UniRule"/>
</dbReference>
<proteinExistence type="inferred from homology"/>
<name>A0A9W6B3D7_9LACO</name>
<comment type="function">
    <text evidence="5 7">Participates in transcription elongation, termination and antitermination.</text>
</comment>
<evidence type="ECO:0000256" key="6">
    <source>
        <dbReference type="NCBIfam" id="TIGR00922"/>
    </source>
</evidence>
<dbReference type="InterPro" id="IPR036735">
    <property type="entry name" value="NGN_dom_sf"/>
</dbReference>
<dbReference type="SUPFAM" id="SSF82679">
    <property type="entry name" value="N-utilization substance G protein NusG, N-terminal domain"/>
    <property type="match status" value="1"/>
</dbReference>
<dbReference type="InterPro" id="IPR043425">
    <property type="entry name" value="NusG-like"/>
</dbReference>
<dbReference type="FunFam" id="3.30.70.940:FF:000002">
    <property type="entry name" value="Transcription termination/antitermination protein NusG"/>
    <property type="match status" value="1"/>
</dbReference>
<organism evidence="10 11">
    <name type="scientific">Philodulcilactobacillus myokoensis</name>
    <dbReference type="NCBI Taxonomy" id="2929573"/>
    <lineage>
        <taxon>Bacteria</taxon>
        <taxon>Bacillati</taxon>
        <taxon>Bacillota</taxon>
        <taxon>Bacilli</taxon>
        <taxon>Lactobacillales</taxon>
        <taxon>Lactobacillaceae</taxon>
        <taxon>Philodulcilactobacillus</taxon>
    </lineage>
</organism>
<dbReference type="PANTHER" id="PTHR30265">
    <property type="entry name" value="RHO-INTERACTING TRANSCRIPTION TERMINATION FACTOR NUSG"/>
    <property type="match status" value="1"/>
</dbReference>
<dbReference type="CDD" id="cd09891">
    <property type="entry name" value="NGN_Bact_1"/>
    <property type="match status" value="1"/>
</dbReference>
<dbReference type="PANTHER" id="PTHR30265:SF2">
    <property type="entry name" value="TRANSCRIPTION TERMINATION_ANTITERMINATION PROTEIN NUSG"/>
    <property type="match status" value="1"/>
</dbReference>
<dbReference type="EMBL" id="BRPL01000002">
    <property type="protein sequence ID" value="GLB47174.1"/>
    <property type="molecule type" value="Genomic_DNA"/>
</dbReference>
<evidence type="ECO:0000256" key="4">
    <source>
        <dbReference type="ARBA" id="ARBA00023163"/>
    </source>
</evidence>
<dbReference type="Gene3D" id="3.30.70.940">
    <property type="entry name" value="NusG, N-terminal domain"/>
    <property type="match status" value="1"/>
</dbReference>
<dbReference type="HAMAP" id="MF_00948">
    <property type="entry name" value="NusG"/>
    <property type="match status" value="1"/>
</dbReference>
<dbReference type="CDD" id="cd06091">
    <property type="entry name" value="KOW_NusG"/>
    <property type="match status" value="1"/>
</dbReference>
<evidence type="ECO:0000259" key="8">
    <source>
        <dbReference type="SMART" id="SM00738"/>
    </source>
</evidence>
<keyword evidence="1 5" id="KW-0806">Transcription termination</keyword>
<dbReference type="Pfam" id="PF02357">
    <property type="entry name" value="NusG"/>
    <property type="match status" value="1"/>
</dbReference>
<dbReference type="RefSeq" id="WP_286136632.1">
    <property type="nucleotide sequence ID" value="NZ_BRPL01000002.1"/>
</dbReference>
<evidence type="ECO:0000256" key="7">
    <source>
        <dbReference type="RuleBase" id="RU000538"/>
    </source>
</evidence>
<dbReference type="SMART" id="SM00739">
    <property type="entry name" value="KOW"/>
    <property type="match status" value="1"/>
</dbReference>
<dbReference type="InterPro" id="IPR047050">
    <property type="entry name" value="NGN"/>
</dbReference>
<evidence type="ECO:0000256" key="5">
    <source>
        <dbReference type="HAMAP-Rule" id="MF_00948"/>
    </source>
</evidence>
<protein>
    <recommendedName>
        <fullName evidence="5 6">Transcription termination/antitermination protein NusG</fullName>
    </recommendedName>
</protein>
<evidence type="ECO:0000259" key="9">
    <source>
        <dbReference type="SMART" id="SM00739"/>
    </source>
</evidence>
<evidence type="ECO:0000313" key="10">
    <source>
        <dbReference type="EMBL" id="GLB47174.1"/>
    </source>
</evidence>
<dbReference type="AlphaFoldDB" id="A0A9W6B3D7"/>
<reference evidence="10" key="2">
    <citation type="journal article" date="2023" name="PLoS ONE">
        <title>Philodulcilactobacillus myokoensis gen. nov., sp. nov., a fructophilic, acidophilic, and agar-phobic lactic acid bacterium isolated from fermented vegetable extracts.</title>
        <authorList>
            <person name="Kouya T."/>
            <person name="Ishiyama Y."/>
            <person name="Ohashi S."/>
            <person name="Kumakubo R."/>
            <person name="Yamazaki T."/>
            <person name="Otaki T."/>
        </authorList>
    </citation>
    <scope>NUCLEOTIDE SEQUENCE</scope>
    <source>
        <strain evidence="10">WR16-4</strain>
    </source>
</reference>
<evidence type="ECO:0000256" key="3">
    <source>
        <dbReference type="ARBA" id="ARBA00023015"/>
    </source>
</evidence>
<dbReference type="InterPro" id="IPR006645">
    <property type="entry name" value="NGN-like_dom"/>
</dbReference>
<dbReference type="SMART" id="SM00738">
    <property type="entry name" value="NGN"/>
    <property type="match status" value="1"/>
</dbReference>
<dbReference type="InterPro" id="IPR001062">
    <property type="entry name" value="Transcrpt_antiterm_NusG"/>
</dbReference>
<keyword evidence="2 5" id="KW-0889">Transcription antitermination</keyword>
<dbReference type="GO" id="GO:0006353">
    <property type="term" value="P:DNA-templated transcription termination"/>
    <property type="evidence" value="ECO:0007669"/>
    <property type="project" value="UniProtKB-UniRule"/>
</dbReference>
<dbReference type="Proteomes" id="UP001144204">
    <property type="component" value="Unassembled WGS sequence"/>
</dbReference>
<accession>A0A9W6B3D7</accession>
<feature type="domain" description="NusG-like N-terminal" evidence="8">
    <location>
        <begin position="6"/>
        <end position="118"/>
    </location>
</feature>
<gene>
    <name evidence="5 10" type="primary">nusG</name>
    <name evidence="10" type="ORF">WR164_11530</name>
</gene>
<sequence>MVETSKKRWYVLHTYSGYENRVKNNLESRKDSMGMTDYIFDVVVPETEEHYKTKTGKKKVRMDKEFPGYVLIQMVMTDQSWYIVRNTPGVTGFIGSHGGGSKPTPLLPDEVKLILSRLGKSEDKKTLNARVGDTVTIIDGAFSGLNGKITNIDGEKGKLKANINMFGRETSAELTFDQVKPILK</sequence>
<evidence type="ECO:0000256" key="2">
    <source>
        <dbReference type="ARBA" id="ARBA00022814"/>
    </source>
</evidence>
<dbReference type="InterPro" id="IPR005824">
    <property type="entry name" value="KOW"/>
</dbReference>
<dbReference type="NCBIfam" id="TIGR00922">
    <property type="entry name" value="nusG"/>
    <property type="match status" value="1"/>
</dbReference>
<feature type="domain" description="KOW" evidence="9">
    <location>
        <begin position="128"/>
        <end position="155"/>
    </location>
</feature>
<dbReference type="SUPFAM" id="SSF50104">
    <property type="entry name" value="Translation proteins SH3-like domain"/>
    <property type="match status" value="1"/>
</dbReference>
<reference evidence="10" key="1">
    <citation type="submission" date="2022-07" db="EMBL/GenBank/DDBJ databases">
        <authorList>
            <person name="Kouya T."/>
            <person name="Ishiyama Y."/>
        </authorList>
    </citation>
    <scope>NUCLEOTIDE SEQUENCE</scope>
    <source>
        <strain evidence="10">WR16-4</strain>
    </source>
</reference>
<comment type="caution">
    <text evidence="10">The sequence shown here is derived from an EMBL/GenBank/DDBJ whole genome shotgun (WGS) entry which is preliminary data.</text>
</comment>
<dbReference type="InterPro" id="IPR008991">
    <property type="entry name" value="Translation_prot_SH3-like_sf"/>
</dbReference>
<dbReference type="Gene3D" id="2.30.30.30">
    <property type="match status" value="1"/>
</dbReference>
<dbReference type="GO" id="GO:0032784">
    <property type="term" value="P:regulation of DNA-templated transcription elongation"/>
    <property type="evidence" value="ECO:0007669"/>
    <property type="project" value="InterPro"/>
</dbReference>
<keyword evidence="4 5" id="KW-0804">Transcription</keyword>
<dbReference type="InterPro" id="IPR014722">
    <property type="entry name" value="Rib_uL2_dom2"/>
</dbReference>
<comment type="similarity">
    <text evidence="5 7">Belongs to the NusG family.</text>
</comment>